<evidence type="ECO:0000313" key="9">
    <source>
        <dbReference type="EMBL" id="CEM32070.1"/>
    </source>
</evidence>
<dbReference type="InterPro" id="IPR006101">
    <property type="entry name" value="Glyco_hydro_2"/>
</dbReference>
<dbReference type="PRINTS" id="PR00132">
    <property type="entry name" value="GLHYDRLASE2"/>
</dbReference>
<evidence type="ECO:0000256" key="5">
    <source>
        <dbReference type="ARBA" id="ARBA00023295"/>
    </source>
</evidence>
<evidence type="ECO:0000256" key="1">
    <source>
        <dbReference type="ARBA" id="ARBA00001412"/>
    </source>
</evidence>
<dbReference type="SUPFAM" id="SSF54236">
    <property type="entry name" value="Ubiquitin-like"/>
    <property type="match status" value="1"/>
</dbReference>
<dbReference type="Gene3D" id="3.10.20.90">
    <property type="entry name" value="Phosphatidylinositol 3-kinase Catalytic Subunit, Chain A, domain 1"/>
    <property type="match status" value="1"/>
</dbReference>
<proteinExistence type="inferred from homology"/>
<dbReference type="Gene3D" id="2.70.98.10">
    <property type="match status" value="1"/>
</dbReference>
<dbReference type="InterPro" id="IPR006104">
    <property type="entry name" value="Glyco_hydro_2_N"/>
</dbReference>
<keyword evidence="4" id="KW-0378">Hydrolase</keyword>
<feature type="compositionally biased region" description="Acidic residues" evidence="7">
    <location>
        <begin position="9"/>
        <end position="29"/>
    </location>
</feature>
<dbReference type="Proteomes" id="UP000041254">
    <property type="component" value="Unassembled WGS sequence"/>
</dbReference>
<dbReference type="Pfam" id="PF00240">
    <property type="entry name" value="ubiquitin"/>
    <property type="match status" value="1"/>
</dbReference>
<accession>A0A0G4GP58</accession>
<evidence type="ECO:0000313" key="10">
    <source>
        <dbReference type="Proteomes" id="UP000041254"/>
    </source>
</evidence>
<dbReference type="InterPro" id="IPR029071">
    <property type="entry name" value="Ubiquitin-like_domsf"/>
</dbReference>
<dbReference type="InterPro" id="IPR014718">
    <property type="entry name" value="GH-type_carb-bd"/>
</dbReference>
<dbReference type="PROSITE" id="PS50053">
    <property type="entry name" value="UBIQUITIN_2"/>
    <property type="match status" value="1"/>
</dbReference>
<dbReference type="SUPFAM" id="SSF49303">
    <property type="entry name" value="beta-Galactosidase/glucuronidase domain"/>
    <property type="match status" value="2"/>
</dbReference>
<dbReference type="InterPro" id="IPR004199">
    <property type="entry name" value="B-gal_small/dom_5"/>
</dbReference>
<keyword evidence="10" id="KW-1185">Reference proteome</keyword>
<dbReference type="STRING" id="1169540.A0A0G4GP58"/>
<comment type="similarity">
    <text evidence="2">Belongs to the glycosyl hydrolase 2 family.</text>
</comment>
<feature type="region of interest" description="Disordered" evidence="7">
    <location>
        <begin position="1"/>
        <end position="39"/>
    </location>
</feature>
<dbReference type="VEuPathDB" id="CryptoDB:Vbra_136"/>
<dbReference type="Pfam" id="PF16353">
    <property type="entry name" value="LacZ_4"/>
    <property type="match status" value="1"/>
</dbReference>
<dbReference type="InterPro" id="IPR008979">
    <property type="entry name" value="Galactose-bd-like_sf"/>
</dbReference>
<dbReference type="Pfam" id="PF02836">
    <property type="entry name" value="Glyco_hydro_2_C"/>
    <property type="match status" value="1"/>
</dbReference>
<dbReference type="SUPFAM" id="SSF51445">
    <property type="entry name" value="(Trans)glycosidases"/>
    <property type="match status" value="1"/>
</dbReference>
<feature type="compositionally biased region" description="Polar residues" evidence="7">
    <location>
        <begin position="30"/>
        <end position="39"/>
    </location>
</feature>
<dbReference type="Gene3D" id="2.60.120.260">
    <property type="entry name" value="Galactose-binding domain-like"/>
    <property type="match status" value="1"/>
</dbReference>
<dbReference type="Pfam" id="PF02837">
    <property type="entry name" value="Glyco_hydro_2_N"/>
    <property type="match status" value="1"/>
</dbReference>
<dbReference type="Pfam" id="PF00703">
    <property type="entry name" value="Glyco_hydro_2"/>
    <property type="match status" value="1"/>
</dbReference>
<evidence type="ECO:0000256" key="2">
    <source>
        <dbReference type="ARBA" id="ARBA00007401"/>
    </source>
</evidence>
<dbReference type="PROSITE" id="PS00608">
    <property type="entry name" value="GLYCOSYL_HYDROL_F2_2"/>
    <property type="match status" value="1"/>
</dbReference>
<dbReference type="InterPro" id="IPR006103">
    <property type="entry name" value="Glyco_hydro_2_cat"/>
</dbReference>
<dbReference type="Gene3D" id="3.20.20.80">
    <property type="entry name" value="Glycosidases"/>
    <property type="match status" value="1"/>
</dbReference>
<dbReference type="SUPFAM" id="SSF49785">
    <property type="entry name" value="Galactose-binding domain-like"/>
    <property type="match status" value="1"/>
</dbReference>
<dbReference type="PANTHER" id="PTHR46323:SF2">
    <property type="entry name" value="BETA-GALACTOSIDASE"/>
    <property type="match status" value="1"/>
</dbReference>
<protein>
    <recommendedName>
        <fullName evidence="3">beta-galactosidase</fullName>
        <ecNumber evidence="3">3.2.1.23</ecNumber>
    </recommendedName>
    <alternativeName>
        <fullName evidence="6">Lactase</fullName>
    </alternativeName>
</protein>
<evidence type="ECO:0000256" key="3">
    <source>
        <dbReference type="ARBA" id="ARBA00012756"/>
    </source>
</evidence>
<dbReference type="InterPro" id="IPR013783">
    <property type="entry name" value="Ig-like_fold"/>
</dbReference>
<evidence type="ECO:0000256" key="4">
    <source>
        <dbReference type="ARBA" id="ARBA00022801"/>
    </source>
</evidence>
<dbReference type="OMA" id="HINASRY"/>
<dbReference type="InterPro" id="IPR050347">
    <property type="entry name" value="Bact_Beta-galactosidase"/>
</dbReference>
<dbReference type="GO" id="GO:0030246">
    <property type="term" value="F:carbohydrate binding"/>
    <property type="evidence" value="ECO:0007669"/>
    <property type="project" value="InterPro"/>
</dbReference>
<dbReference type="EC" id="3.2.1.23" evidence="3"/>
<dbReference type="Pfam" id="PF02929">
    <property type="entry name" value="Bgal_small_N"/>
    <property type="match status" value="1"/>
</dbReference>
<dbReference type="EMBL" id="CDMY01000745">
    <property type="protein sequence ID" value="CEM32070.1"/>
    <property type="molecule type" value="Genomic_DNA"/>
</dbReference>
<comment type="catalytic activity">
    <reaction evidence="1">
        <text>Hydrolysis of terminal non-reducing beta-D-galactose residues in beta-D-galactosides.</text>
        <dbReference type="EC" id="3.2.1.23"/>
    </reaction>
</comment>
<gene>
    <name evidence="9" type="ORF">Vbra_136</name>
</gene>
<evidence type="ECO:0000256" key="7">
    <source>
        <dbReference type="SAM" id="MobiDB-lite"/>
    </source>
</evidence>
<sequence length="1578" mass="174510">MDAVLRGEEEGEGGAAEEYEPADDIEEDTSPVTSQKAPSSTITAAIGSLLMSIGSETKQATSQKAPLPTTTAAKGSPSMSIGSQMKLARCFNKAYSSVCGKLSYAAWPLIPNRFSLGDFGIFKNGIFHSKGNILDLQPPPWDPNDKCRGPASCVDVSCGKIKTVKMEGKVEVETLPATGDVSVAFEFLSENTAVLRAFVEREQISNTDKVLSRLVLHPSWKRGYKVVTAVDIGKQCVALAAEKKFAKVEFRGEASILKQLETPWSAKDQQGDQQQQIQPFTVESRGGAMVHLVGAEGVIGLELLGWEDVTVEDPRGIFRGIFRHKRPLPGQVFITTLTGDPSYTTERVKADVHNQLSIPPEVQCLVFAHRELEDGHTLADYNVRSNDTIKLSIRLRGGGSLPLSDFSEEDGEPLRAPIPPRQDTGQRPKGRPLISSGSQMKLARYPLVCNPPYVPVKDNPTGCYLRDFSLPSEWTGRRILATFGGASSAYYVWVNGQPVGYAQDSFMPSEFDVTALVRLGDDNTNTIAVQVMRFSDGSYIEDQDHWWTSGVFRDVETFAAPSTTISDYVVQATLDNKYQDGILKARVQLDGLQDDKSYSVQFRLYDWEGFTMDPSTEQDIRLPDLSPIFEHTEAVTGGQQTSTDAAPFKQREEIPLLAETSAGQDHHAFLEWTVRVPSVRPWTAETPNLYFMTIGLLEGGKSEALQWEGMRVGFRTVEIRESQLMVNGRPIVVRGVNGHEHDPKAGKAVSLQSTWADLRLMKQHNINAVRTSRYPNAPFLYDMCDELGLFVVDEANIECHGKGYSPILKYIFFNSSEIPFSRLASDPEYRSQWLACVTRMAQRDKNHPSIIVWSLGNEAGTGPNVRAAYRWLKRYDPARPVQYECGGSPIDVSDIKCPMYPPVEVIKQYGHQQTDKRPMILCEYQHAMGNSNGSFREYWEAFSHHANLQGGFISGWVDQCVPKTFDKIEAWAYGGDFGDTINDANFNINGLVLPDRTIKPCMHEVKYFYQPIAVHLLGAKAAPGGDTVTVTIRITNQFIHQSVTHDMIRFEAVFSTDTAFDAYESQAIKCPTLEPGAGEEVTVEGRMPPKNAAMGTEGGKEGCIPDVWITVRAILGKTTKWADEGHVVATERLSLTDSFRDALPTAPGPQTFLRFPPAGGDAAKDLTIEDCGDYVAVQGEDFKLAFDRGRLGGLISWVAIPWSRQEWADLATKPDQEFAIEYIWDGHGPSVCFVRAPTDNDRGGATAGGVLDIARQVFEKGLGNILSFSSKILRIAMNRSPISEVINYASRWGRAKLYDLHKPIGHFDEHVRTLENPSGGSIKVAEVSFAQTIAPGQAIDPYFQVDYHYTIFPTGAVNLGCRVCVTPQAARILPPFPRVVSQLVWKGRGPHEKYNDRKSSAFQGVYRSTVDDQYVPYVKPSEHGGKCDVQWAALHTTSKTHGPANRTTGSCLHIKAAHFKASPQQDCPPHTPPLLHINASRYSVKELMGAAHTSDIGQGIDVDPNAHVRSPVHLHLDHKYAHGCRGELSWYPCMYEPYLIRPTTQDRSPASFEYGMWLLPVHVDSQEDVLSIAACAPQ</sequence>
<keyword evidence="5" id="KW-0326">Glycosidase</keyword>
<dbReference type="SUPFAM" id="SSF74650">
    <property type="entry name" value="Galactose mutarotase-like"/>
    <property type="match status" value="1"/>
</dbReference>
<dbReference type="GO" id="GO:0004565">
    <property type="term" value="F:beta-galactosidase activity"/>
    <property type="evidence" value="ECO:0007669"/>
    <property type="project" value="UniProtKB-EC"/>
</dbReference>
<dbReference type="InterPro" id="IPR000626">
    <property type="entry name" value="Ubiquitin-like_dom"/>
</dbReference>
<reference evidence="9 10" key="1">
    <citation type="submission" date="2014-11" db="EMBL/GenBank/DDBJ databases">
        <authorList>
            <person name="Zhu J."/>
            <person name="Qi W."/>
            <person name="Song R."/>
        </authorList>
    </citation>
    <scope>NUCLEOTIDE SEQUENCE [LARGE SCALE GENOMIC DNA]</scope>
</reference>
<dbReference type="InterPro" id="IPR036156">
    <property type="entry name" value="Beta-gal/glucu_dom_sf"/>
</dbReference>
<dbReference type="InterPro" id="IPR032312">
    <property type="entry name" value="LacZ_4"/>
</dbReference>
<dbReference type="InterPro" id="IPR023232">
    <property type="entry name" value="Glyco_hydro_2_AS"/>
</dbReference>
<organism evidence="9 10">
    <name type="scientific">Vitrella brassicaformis (strain CCMP3155)</name>
    <dbReference type="NCBI Taxonomy" id="1169540"/>
    <lineage>
        <taxon>Eukaryota</taxon>
        <taxon>Sar</taxon>
        <taxon>Alveolata</taxon>
        <taxon>Colpodellida</taxon>
        <taxon>Vitrellaceae</taxon>
        <taxon>Vitrella</taxon>
    </lineage>
</organism>
<dbReference type="InterPro" id="IPR011013">
    <property type="entry name" value="Gal_mutarotase_sf_dom"/>
</dbReference>
<feature type="region of interest" description="Disordered" evidence="7">
    <location>
        <begin position="57"/>
        <end position="78"/>
    </location>
</feature>
<dbReference type="InterPro" id="IPR017853">
    <property type="entry name" value="GH"/>
</dbReference>
<dbReference type="PANTHER" id="PTHR46323">
    <property type="entry name" value="BETA-GALACTOSIDASE"/>
    <property type="match status" value="1"/>
</dbReference>
<feature type="region of interest" description="Disordered" evidence="7">
    <location>
        <begin position="402"/>
        <end position="435"/>
    </location>
</feature>
<dbReference type="SMART" id="SM01038">
    <property type="entry name" value="Bgal_small_N"/>
    <property type="match status" value="1"/>
</dbReference>
<evidence type="ECO:0000259" key="8">
    <source>
        <dbReference type="PROSITE" id="PS50053"/>
    </source>
</evidence>
<dbReference type="PhylomeDB" id="A0A0G4GP58"/>
<dbReference type="InterPro" id="IPR006102">
    <property type="entry name" value="Ig-like_GH2"/>
</dbReference>
<feature type="domain" description="Ubiquitin-like" evidence="8">
    <location>
        <begin position="336"/>
        <end position="398"/>
    </location>
</feature>
<dbReference type="GO" id="GO:0009341">
    <property type="term" value="C:beta-galactosidase complex"/>
    <property type="evidence" value="ECO:0007669"/>
    <property type="project" value="InterPro"/>
</dbReference>
<dbReference type="OrthoDB" id="444796at2759"/>
<dbReference type="InParanoid" id="A0A0G4GP58"/>
<dbReference type="GO" id="GO:0005990">
    <property type="term" value="P:lactose catabolic process"/>
    <property type="evidence" value="ECO:0007669"/>
    <property type="project" value="TreeGrafter"/>
</dbReference>
<dbReference type="Gene3D" id="2.60.40.10">
    <property type="entry name" value="Immunoglobulins"/>
    <property type="match status" value="2"/>
</dbReference>
<evidence type="ECO:0000256" key="6">
    <source>
        <dbReference type="ARBA" id="ARBA00032230"/>
    </source>
</evidence>
<name>A0A0G4GP58_VITBC</name>
<dbReference type="SMART" id="SM00213">
    <property type="entry name" value="UBQ"/>
    <property type="match status" value="1"/>
</dbReference>